<evidence type="ECO:0000313" key="11">
    <source>
        <dbReference type="Proteomes" id="UP000243719"/>
    </source>
</evidence>
<comment type="subcellular location">
    <subcellularLocation>
        <location evidence="1">Cell inner membrane</location>
        <topology evidence="1">Multi-pass membrane protein</topology>
    </subcellularLocation>
</comment>
<feature type="domain" description="Type II secretion system protein GspF" evidence="9">
    <location>
        <begin position="52"/>
        <end position="175"/>
    </location>
</feature>
<dbReference type="InterPro" id="IPR003004">
    <property type="entry name" value="GspF/PilC"/>
</dbReference>
<keyword evidence="6 8" id="KW-1133">Transmembrane helix</keyword>
<evidence type="ECO:0000256" key="3">
    <source>
        <dbReference type="ARBA" id="ARBA00022475"/>
    </source>
</evidence>
<dbReference type="PANTHER" id="PTHR30012:SF7">
    <property type="entry name" value="PROTEIN TRANSPORT PROTEIN HOFC HOMOLOG"/>
    <property type="match status" value="1"/>
</dbReference>
<sequence length="383" mass="42350">MIDLRKWFRLSPRRAAVTGPDGAATKRSQVSGLERRFVRIQFTTAQRMRLYEKLARFVANGVPLTHALDELYLHVSFEGRKPKTSSAVAVDSWRSALRNGQTLSQSLQGWAPTMERSLVQAGEMSGRLDKALEDVLFLNTASKQIRSALGGLLYPLVLLSCTVFFMWIFGTQVVPVFAQILPVDRWEGNAATLAGLARFVNGGLWPTLAAVIALLCFALASLPRWTGPLRRHLERFPPWSVYRTAAGCGFMASLSALLHAGVPAPTALKLMYQNANPWYAQRVAAIRRALLNGANDVGDAMYRAGYDFPSRDMVMDIRAYAALDGFEEMLEKLSRQWLSESVRAIQSQTAAMRTGAIILMAGVFGWIISSMFELQQQVSAAAT</sequence>
<dbReference type="InterPro" id="IPR018076">
    <property type="entry name" value="T2SS_GspF_dom"/>
</dbReference>
<evidence type="ECO:0000256" key="6">
    <source>
        <dbReference type="ARBA" id="ARBA00022989"/>
    </source>
</evidence>
<keyword evidence="4" id="KW-0997">Cell inner membrane</keyword>
<protein>
    <submittedName>
        <fullName evidence="10">Type II secretory pathway, component PulF</fullName>
    </submittedName>
</protein>
<dbReference type="GO" id="GO:0005886">
    <property type="term" value="C:plasma membrane"/>
    <property type="evidence" value="ECO:0007669"/>
    <property type="project" value="UniProtKB-SubCell"/>
</dbReference>
<dbReference type="RefSeq" id="WP_091904056.1">
    <property type="nucleotide sequence ID" value="NZ_FNLO01000001.1"/>
</dbReference>
<keyword evidence="3" id="KW-1003">Cell membrane</keyword>
<gene>
    <name evidence="10" type="ORF">SAMN05216551_101426</name>
</gene>
<dbReference type="InterPro" id="IPR042094">
    <property type="entry name" value="T2SS_GspF_sf"/>
</dbReference>
<evidence type="ECO:0000256" key="7">
    <source>
        <dbReference type="ARBA" id="ARBA00023136"/>
    </source>
</evidence>
<dbReference type="STRING" id="1770053.SAMN05216551_101426"/>
<dbReference type="EMBL" id="FNLO01000001">
    <property type="protein sequence ID" value="SDV46551.1"/>
    <property type="molecule type" value="Genomic_DNA"/>
</dbReference>
<evidence type="ECO:0000256" key="8">
    <source>
        <dbReference type="SAM" id="Phobius"/>
    </source>
</evidence>
<evidence type="ECO:0000259" key="9">
    <source>
        <dbReference type="Pfam" id="PF00482"/>
    </source>
</evidence>
<feature type="transmembrane region" description="Helical" evidence="8">
    <location>
        <begin position="152"/>
        <end position="178"/>
    </location>
</feature>
<accession>A0A1H2PKL8</accession>
<feature type="domain" description="Type II secretion system protein GspF" evidence="9">
    <location>
        <begin position="250"/>
        <end position="372"/>
    </location>
</feature>
<evidence type="ECO:0000313" key="10">
    <source>
        <dbReference type="EMBL" id="SDV46551.1"/>
    </source>
</evidence>
<evidence type="ECO:0000256" key="2">
    <source>
        <dbReference type="ARBA" id="ARBA00005745"/>
    </source>
</evidence>
<dbReference type="AlphaFoldDB" id="A0A1H2PKL8"/>
<dbReference type="Gene3D" id="1.20.81.30">
    <property type="entry name" value="Type II secretion system (T2SS), domain F"/>
    <property type="match status" value="2"/>
</dbReference>
<comment type="similarity">
    <text evidence="2">Belongs to the GSP F family.</text>
</comment>
<dbReference type="OrthoDB" id="7031359at2"/>
<dbReference type="GO" id="GO:0015628">
    <property type="term" value="P:protein secretion by the type II secretion system"/>
    <property type="evidence" value="ECO:0007669"/>
    <property type="project" value="TreeGrafter"/>
</dbReference>
<evidence type="ECO:0000256" key="1">
    <source>
        <dbReference type="ARBA" id="ARBA00004429"/>
    </source>
</evidence>
<name>A0A1H2PKL8_9BURK</name>
<feature type="transmembrane region" description="Helical" evidence="8">
    <location>
        <begin position="241"/>
        <end position="262"/>
    </location>
</feature>
<feature type="transmembrane region" description="Helical" evidence="8">
    <location>
        <begin position="198"/>
        <end position="220"/>
    </location>
</feature>
<proteinExistence type="inferred from homology"/>
<dbReference type="Proteomes" id="UP000243719">
    <property type="component" value="Unassembled WGS sequence"/>
</dbReference>
<evidence type="ECO:0000256" key="4">
    <source>
        <dbReference type="ARBA" id="ARBA00022519"/>
    </source>
</evidence>
<dbReference type="PANTHER" id="PTHR30012">
    <property type="entry name" value="GENERAL SECRETION PATHWAY PROTEIN"/>
    <property type="match status" value="1"/>
</dbReference>
<organism evidence="10 11">
    <name type="scientific">Chitinasiproducens palmae</name>
    <dbReference type="NCBI Taxonomy" id="1770053"/>
    <lineage>
        <taxon>Bacteria</taxon>
        <taxon>Pseudomonadati</taxon>
        <taxon>Pseudomonadota</taxon>
        <taxon>Betaproteobacteria</taxon>
        <taxon>Burkholderiales</taxon>
        <taxon>Burkholderiaceae</taxon>
        <taxon>Chitinasiproducens</taxon>
    </lineage>
</organism>
<feature type="transmembrane region" description="Helical" evidence="8">
    <location>
        <begin position="350"/>
        <end position="368"/>
    </location>
</feature>
<keyword evidence="7 8" id="KW-0472">Membrane</keyword>
<evidence type="ECO:0000256" key="5">
    <source>
        <dbReference type="ARBA" id="ARBA00022692"/>
    </source>
</evidence>
<keyword evidence="5 8" id="KW-0812">Transmembrane</keyword>
<dbReference type="Pfam" id="PF00482">
    <property type="entry name" value="T2SSF"/>
    <property type="match status" value="2"/>
</dbReference>
<reference evidence="11" key="1">
    <citation type="submission" date="2016-09" db="EMBL/GenBank/DDBJ databases">
        <authorList>
            <person name="Varghese N."/>
            <person name="Submissions S."/>
        </authorList>
    </citation>
    <scope>NUCLEOTIDE SEQUENCE [LARGE SCALE GENOMIC DNA]</scope>
    <source>
        <strain evidence="11">JS23</strain>
    </source>
</reference>
<keyword evidence="11" id="KW-1185">Reference proteome</keyword>